<name>A0AAD6UY49_9AGAR</name>
<organism evidence="1 2">
    <name type="scientific">Mycena pura</name>
    <dbReference type="NCBI Taxonomy" id="153505"/>
    <lineage>
        <taxon>Eukaryota</taxon>
        <taxon>Fungi</taxon>
        <taxon>Dikarya</taxon>
        <taxon>Basidiomycota</taxon>
        <taxon>Agaricomycotina</taxon>
        <taxon>Agaricomycetes</taxon>
        <taxon>Agaricomycetidae</taxon>
        <taxon>Agaricales</taxon>
        <taxon>Marasmiineae</taxon>
        <taxon>Mycenaceae</taxon>
        <taxon>Mycena</taxon>
    </lineage>
</organism>
<evidence type="ECO:0000313" key="1">
    <source>
        <dbReference type="EMBL" id="KAJ7196379.1"/>
    </source>
</evidence>
<dbReference type="AlphaFoldDB" id="A0AAD6UY49"/>
<keyword evidence="2" id="KW-1185">Reference proteome</keyword>
<comment type="caution">
    <text evidence="1">The sequence shown here is derived from an EMBL/GenBank/DDBJ whole genome shotgun (WGS) entry which is preliminary data.</text>
</comment>
<reference evidence="1" key="1">
    <citation type="submission" date="2023-03" db="EMBL/GenBank/DDBJ databases">
        <title>Massive genome expansion in bonnet fungi (Mycena s.s.) driven by repeated elements and novel gene families across ecological guilds.</title>
        <authorList>
            <consortium name="Lawrence Berkeley National Laboratory"/>
            <person name="Harder C.B."/>
            <person name="Miyauchi S."/>
            <person name="Viragh M."/>
            <person name="Kuo A."/>
            <person name="Thoen E."/>
            <person name="Andreopoulos B."/>
            <person name="Lu D."/>
            <person name="Skrede I."/>
            <person name="Drula E."/>
            <person name="Henrissat B."/>
            <person name="Morin E."/>
            <person name="Kohler A."/>
            <person name="Barry K."/>
            <person name="LaButti K."/>
            <person name="Morin E."/>
            <person name="Salamov A."/>
            <person name="Lipzen A."/>
            <person name="Mereny Z."/>
            <person name="Hegedus B."/>
            <person name="Baldrian P."/>
            <person name="Stursova M."/>
            <person name="Weitz H."/>
            <person name="Taylor A."/>
            <person name="Grigoriev I.V."/>
            <person name="Nagy L.G."/>
            <person name="Martin F."/>
            <person name="Kauserud H."/>
        </authorList>
    </citation>
    <scope>NUCLEOTIDE SEQUENCE</scope>
    <source>
        <strain evidence="1">9144</strain>
    </source>
</reference>
<dbReference type="Proteomes" id="UP001219525">
    <property type="component" value="Unassembled WGS sequence"/>
</dbReference>
<evidence type="ECO:0000313" key="2">
    <source>
        <dbReference type="Proteomes" id="UP001219525"/>
    </source>
</evidence>
<protein>
    <submittedName>
        <fullName evidence="1">Uncharacterized protein</fullName>
    </submittedName>
</protein>
<proteinExistence type="predicted"/>
<gene>
    <name evidence="1" type="ORF">GGX14DRAFT_403330</name>
</gene>
<sequence length="178" mass="18453">MSRVCLSASGRRQGCVAARRSGRAVGGAVEGGVDVVWTAGGALVGGAVEASVIHAAGDGLIGGAVEGGVADAAGGAVAGGTRGGDPWLWMVRQRTRSVLLHPDKAPSRVREVQERRRFHGGGETQLAGGGRLWRRWEGAGAHVCGRKQQTVRDSTSCRDATGTALKRSIRVHRVTRAK</sequence>
<accession>A0AAD6UY49</accession>
<dbReference type="EMBL" id="JARJCW010000084">
    <property type="protein sequence ID" value="KAJ7196379.1"/>
    <property type="molecule type" value="Genomic_DNA"/>
</dbReference>